<dbReference type="Gene3D" id="3.30.700.10">
    <property type="entry name" value="Glycoprotein, Type 4 Pilin"/>
    <property type="match status" value="1"/>
</dbReference>
<gene>
    <name evidence="5" type="ORF">H4W19_09310</name>
</gene>
<dbReference type="InterPro" id="IPR045584">
    <property type="entry name" value="Pilin-like"/>
</dbReference>
<evidence type="ECO:0000256" key="2">
    <source>
        <dbReference type="ARBA" id="ARBA00022481"/>
    </source>
</evidence>
<evidence type="ECO:0000256" key="1">
    <source>
        <dbReference type="ARBA" id="ARBA00005233"/>
    </source>
</evidence>
<evidence type="ECO:0000313" key="5">
    <source>
        <dbReference type="EMBL" id="QND81904.1"/>
    </source>
</evidence>
<dbReference type="EMBL" id="CP060028">
    <property type="protein sequence ID" value="QND81904.1"/>
    <property type="molecule type" value="Genomic_DNA"/>
</dbReference>
<keyword evidence="3" id="KW-0281">Fimbrium</keyword>
<organism evidence="5 6">
    <name type="scientific">Pseudoxanthomonas mexicana</name>
    <dbReference type="NCBI Taxonomy" id="128785"/>
    <lineage>
        <taxon>Bacteria</taxon>
        <taxon>Pseudomonadati</taxon>
        <taxon>Pseudomonadota</taxon>
        <taxon>Gammaproteobacteria</taxon>
        <taxon>Lysobacterales</taxon>
        <taxon>Lysobacteraceae</taxon>
        <taxon>Pseudoxanthomonas</taxon>
    </lineage>
</organism>
<keyword evidence="4" id="KW-0472">Membrane</keyword>
<dbReference type="PANTHER" id="PTHR30093:SF34">
    <property type="entry name" value="PREPILIN PEPTIDASE-DEPENDENT PROTEIN D"/>
    <property type="match status" value="1"/>
</dbReference>
<dbReference type="InterPro" id="IPR001082">
    <property type="entry name" value="Pilin"/>
</dbReference>
<evidence type="ECO:0000256" key="4">
    <source>
        <dbReference type="SAM" id="Phobius"/>
    </source>
</evidence>
<dbReference type="PANTHER" id="PTHR30093">
    <property type="entry name" value="GENERAL SECRETION PATHWAY PROTEIN G"/>
    <property type="match status" value="1"/>
</dbReference>
<keyword evidence="4" id="KW-1133">Transmembrane helix</keyword>
<proteinExistence type="inferred from homology"/>
<dbReference type="InterPro" id="IPR012902">
    <property type="entry name" value="N_methyl_site"/>
</dbReference>
<dbReference type="SUPFAM" id="SSF54523">
    <property type="entry name" value="Pili subunits"/>
    <property type="match status" value="1"/>
</dbReference>
<dbReference type="NCBIfam" id="TIGR02532">
    <property type="entry name" value="IV_pilin_GFxxxE"/>
    <property type="match status" value="1"/>
</dbReference>
<dbReference type="Pfam" id="PF00114">
    <property type="entry name" value="Pilin"/>
    <property type="match status" value="1"/>
</dbReference>
<name>A0ABX6RI04_PSEMX</name>
<sequence length="138" mass="13985">MKKNMQGFTLIELMIVIAILGILLAIAIPAYQDYLARARAAEGLNMAAPAKLAVSESTLSSADGKTFPNTATLAGYTAATSKYVNSIAIAAGKITVTTKATGCAADPVFVLTPAVDAGKVSWKCTASAGAACAPASCR</sequence>
<dbReference type="Proteomes" id="UP000515506">
    <property type="component" value="Chromosome"/>
</dbReference>
<keyword evidence="2" id="KW-0488">Methylation</keyword>
<keyword evidence="6" id="KW-1185">Reference proteome</keyword>
<dbReference type="PROSITE" id="PS00409">
    <property type="entry name" value="PROKAR_NTER_METHYL"/>
    <property type="match status" value="1"/>
</dbReference>
<reference evidence="5 6" key="1">
    <citation type="submission" date="2020-08" db="EMBL/GenBank/DDBJ databases">
        <title>Streptomycin resistant and MDR strain, P. mexicana.</title>
        <authorList>
            <person name="Ganesh-kumar S."/>
            <person name="Zhe T."/>
            <person name="Yu Z."/>
            <person name="Min Y."/>
        </authorList>
    </citation>
    <scope>NUCLEOTIDE SEQUENCE [LARGE SCALE GENOMIC DNA]</scope>
    <source>
        <strain evidence="5 6">GTZY</strain>
    </source>
</reference>
<comment type="similarity">
    <text evidence="1 3">Belongs to the N-Me-Phe pilin family.</text>
</comment>
<feature type="transmembrane region" description="Helical" evidence="4">
    <location>
        <begin position="7"/>
        <end position="31"/>
    </location>
</feature>
<protein>
    <submittedName>
        <fullName evidence="5">Pilin</fullName>
    </submittedName>
</protein>
<evidence type="ECO:0000256" key="3">
    <source>
        <dbReference type="RuleBase" id="RU000389"/>
    </source>
</evidence>
<accession>A0ABX6RI04</accession>
<evidence type="ECO:0000313" key="6">
    <source>
        <dbReference type="Proteomes" id="UP000515506"/>
    </source>
</evidence>
<dbReference type="Pfam" id="PF07963">
    <property type="entry name" value="N_methyl"/>
    <property type="match status" value="1"/>
</dbReference>
<keyword evidence="4" id="KW-0812">Transmembrane</keyword>